<sequence>GMDWSAPGWTQSLRGLAGPVALPDGQPVLLGRGPLTGVTDRKCSRRQGGCGETPGTPSKSPPGPPMPSLGVNPSSVGGSVLGRGGRGTLAPGQALLLVNGRYPLVLHFLGSPHPKKRPPSPPQDPPPSHRAPPSPSRGRWQKMGPLLTFTPSGVLHSTKIAGFDLDGTLITTRSGKVFPTSPDDWRILYPEIPQKLKQLQNEGFKLVVFTNQLGISRGRLRPELFQAKVEAVAEKLGVALQVLVATGPGIYRKPVLGMWEHLCEQANGDVAVSVPESFYVGDAAGRAPNWAPGRKKKDFSCSDRLFALNAGLRFLTPEEEFLGWAPAPFDLPAFDPRDLDKVTQEVPEAELVSDRPEVLLTVGFPGAGKSTFVKRYLVPAGYEYVNRDTLGSWQRCVSACSAALARGRSVVVDNTNPDPESRQRFVSCAREAAVPCRCLQFTASLEQARHNCRFRDMTQSGHVPVTDAVLFSYKKQFVAPDLSEGFSQILQIPFVPHFGDPPDPQRRRLFFQFSDG</sequence>
<dbReference type="InterPro" id="IPR027417">
    <property type="entry name" value="P-loop_NTPase"/>
</dbReference>
<feature type="compositionally biased region" description="Low complexity" evidence="6">
    <location>
        <begin position="68"/>
        <end position="78"/>
    </location>
</feature>
<dbReference type="SUPFAM" id="SSF49879">
    <property type="entry name" value="SMAD/FHA domain"/>
    <property type="match status" value="1"/>
</dbReference>
<protein>
    <submittedName>
        <fullName evidence="7">Uncharacterized protein</fullName>
    </submittedName>
</protein>
<dbReference type="InterPro" id="IPR023214">
    <property type="entry name" value="HAD_sf"/>
</dbReference>
<dbReference type="Gene3D" id="3.40.50.300">
    <property type="entry name" value="P-loop containing nucleotide triphosphate hydrolases"/>
    <property type="match status" value="1"/>
</dbReference>
<dbReference type="Pfam" id="PF13671">
    <property type="entry name" value="AAA_33"/>
    <property type="match status" value="1"/>
</dbReference>
<dbReference type="InterPro" id="IPR036412">
    <property type="entry name" value="HAD-like_sf"/>
</dbReference>
<dbReference type="GO" id="GO:0006281">
    <property type="term" value="P:DNA repair"/>
    <property type="evidence" value="ECO:0007669"/>
    <property type="project" value="UniProtKB-KW"/>
</dbReference>
<dbReference type="Pfam" id="PF08645">
    <property type="entry name" value="PNK3P"/>
    <property type="match status" value="1"/>
</dbReference>
<evidence type="ECO:0000313" key="7">
    <source>
        <dbReference type="Ensembl" id="ENSCPVP00000020663.2"/>
    </source>
</evidence>
<dbReference type="CDD" id="cd01625">
    <property type="entry name" value="HAD_PNP"/>
    <property type="match status" value="1"/>
</dbReference>
<dbReference type="NCBIfam" id="TIGR01664">
    <property type="entry name" value="DNA-3'-Pase"/>
    <property type="match status" value="1"/>
</dbReference>
<dbReference type="Proteomes" id="UP000694382">
    <property type="component" value="Unassembled WGS sequence"/>
</dbReference>
<dbReference type="GO" id="GO:0005634">
    <property type="term" value="C:nucleus"/>
    <property type="evidence" value="ECO:0007669"/>
    <property type="project" value="UniProtKB-SubCell"/>
</dbReference>
<name>A0A8C3NGE8_GEOPR</name>
<dbReference type="InterPro" id="IPR006550">
    <property type="entry name" value="PNKP"/>
</dbReference>
<feature type="region of interest" description="Disordered" evidence="6">
    <location>
        <begin position="31"/>
        <end position="85"/>
    </location>
</feature>
<evidence type="ECO:0000256" key="3">
    <source>
        <dbReference type="ARBA" id="ARBA00022801"/>
    </source>
</evidence>
<dbReference type="InterPro" id="IPR041388">
    <property type="entry name" value="FHA_2"/>
</dbReference>
<dbReference type="InterPro" id="IPR006551">
    <property type="entry name" value="Polynucleotide_phosphatase"/>
</dbReference>
<evidence type="ECO:0000256" key="6">
    <source>
        <dbReference type="SAM" id="MobiDB-lite"/>
    </source>
</evidence>
<feature type="compositionally biased region" description="Pro residues" evidence="6">
    <location>
        <begin position="119"/>
        <end position="135"/>
    </location>
</feature>
<keyword evidence="4" id="KW-0234">DNA repair</keyword>
<dbReference type="Pfam" id="PF17913">
    <property type="entry name" value="FHA_2"/>
    <property type="match status" value="1"/>
</dbReference>
<evidence type="ECO:0000256" key="1">
    <source>
        <dbReference type="ARBA" id="ARBA00004123"/>
    </source>
</evidence>
<dbReference type="PANTHER" id="PTHR12083:SF9">
    <property type="entry name" value="BIFUNCTIONAL POLYNUCLEOTIDE PHOSPHATASE_KINASE"/>
    <property type="match status" value="1"/>
</dbReference>
<dbReference type="NCBIfam" id="TIGR01662">
    <property type="entry name" value="HAD-SF-IIIA"/>
    <property type="match status" value="1"/>
</dbReference>
<reference evidence="7" key="2">
    <citation type="submission" date="2025-09" db="UniProtKB">
        <authorList>
            <consortium name="Ensembl"/>
        </authorList>
    </citation>
    <scope>IDENTIFICATION</scope>
</reference>
<dbReference type="NCBIfam" id="TIGR01663">
    <property type="entry name" value="PNK-3'Pase"/>
    <property type="match status" value="1"/>
</dbReference>
<keyword evidence="2" id="KW-0227">DNA damage</keyword>
<organism evidence="7 8">
    <name type="scientific">Geospiza parvula</name>
    <name type="common">Small tree-finch</name>
    <name type="synonym">Camarhynchus parvulus</name>
    <dbReference type="NCBI Taxonomy" id="87175"/>
    <lineage>
        <taxon>Eukaryota</taxon>
        <taxon>Metazoa</taxon>
        <taxon>Chordata</taxon>
        <taxon>Craniata</taxon>
        <taxon>Vertebrata</taxon>
        <taxon>Euteleostomi</taxon>
        <taxon>Archelosauria</taxon>
        <taxon>Archosauria</taxon>
        <taxon>Dinosauria</taxon>
        <taxon>Saurischia</taxon>
        <taxon>Theropoda</taxon>
        <taxon>Coelurosauria</taxon>
        <taxon>Aves</taxon>
        <taxon>Neognathae</taxon>
        <taxon>Neoaves</taxon>
        <taxon>Telluraves</taxon>
        <taxon>Australaves</taxon>
        <taxon>Passeriformes</taxon>
        <taxon>Thraupidae</taxon>
        <taxon>Camarhynchus</taxon>
    </lineage>
</organism>
<evidence type="ECO:0000256" key="5">
    <source>
        <dbReference type="ARBA" id="ARBA00023242"/>
    </source>
</evidence>
<dbReference type="InterPro" id="IPR008984">
    <property type="entry name" value="SMAD_FHA_dom_sf"/>
</dbReference>
<dbReference type="GO" id="GO:0046403">
    <property type="term" value="F:polynucleotide 3'-phosphatase activity"/>
    <property type="evidence" value="ECO:0007669"/>
    <property type="project" value="InterPro"/>
</dbReference>
<evidence type="ECO:0000256" key="2">
    <source>
        <dbReference type="ARBA" id="ARBA00022763"/>
    </source>
</evidence>
<dbReference type="InterPro" id="IPR006549">
    <property type="entry name" value="HAD-SF_hydro_IIIA"/>
</dbReference>
<keyword evidence="3" id="KW-0378">Hydrolase</keyword>
<reference evidence="7" key="1">
    <citation type="submission" date="2025-08" db="UniProtKB">
        <authorList>
            <consortium name="Ensembl"/>
        </authorList>
    </citation>
    <scope>IDENTIFICATION</scope>
</reference>
<evidence type="ECO:0000256" key="4">
    <source>
        <dbReference type="ARBA" id="ARBA00023204"/>
    </source>
</evidence>
<dbReference type="InterPro" id="IPR013954">
    <property type="entry name" value="PNK3P"/>
</dbReference>
<keyword evidence="8" id="KW-1185">Reference proteome</keyword>
<evidence type="ECO:0000313" key="8">
    <source>
        <dbReference type="Proteomes" id="UP000694382"/>
    </source>
</evidence>
<comment type="subcellular location">
    <subcellularLocation>
        <location evidence="1">Nucleus</location>
    </subcellularLocation>
</comment>
<feature type="region of interest" description="Disordered" evidence="6">
    <location>
        <begin position="108"/>
        <end position="144"/>
    </location>
</feature>
<dbReference type="AlphaFoldDB" id="A0A8C3NGE8"/>
<dbReference type="Gene3D" id="2.60.200.20">
    <property type="match status" value="1"/>
</dbReference>
<proteinExistence type="predicted"/>
<dbReference type="GO" id="GO:0046404">
    <property type="term" value="F:ATP-dependent polydeoxyribonucleotide 5'-hydroxyl-kinase activity"/>
    <property type="evidence" value="ECO:0007669"/>
    <property type="project" value="InterPro"/>
</dbReference>
<dbReference type="FunFam" id="3.40.50.1000:FF:000078">
    <property type="entry name" value="Bifunctional polynucleotide phosphatase/kinase"/>
    <property type="match status" value="1"/>
</dbReference>
<dbReference type="GO" id="GO:0003690">
    <property type="term" value="F:double-stranded DNA binding"/>
    <property type="evidence" value="ECO:0007669"/>
    <property type="project" value="TreeGrafter"/>
</dbReference>
<dbReference type="Ensembl" id="ENSCPVT00000021588.2">
    <property type="protein sequence ID" value="ENSCPVP00000020663.2"/>
    <property type="gene ID" value="ENSCPVG00000014976.2"/>
</dbReference>
<accession>A0A8U8BTW1</accession>
<dbReference type="FunFam" id="3.40.50.300:FF:000737">
    <property type="entry name" value="Bifunctional polynucleotide phosphatase/kinase"/>
    <property type="match status" value="1"/>
</dbReference>
<dbReference type="Gene3D" id="3.40.50.1000">
    <property type="entry name" value="HAD superfamily/HAD-like"/>
    <property type="match status" value="1"/>
</dbReference>
<keyword evidence="5" id="KW-0539">Nucleus</keyword>
<dbReference type="SUPFAM" id="SSF52540">
    <property type="entry name" value="P-loop containing nucleoside triphosphate hydrolases"/>
    <property type="match status" value="1"/>
</dbReference>
<accession>A0A8C3NGE8</accession>
<dbReference type="PANTHER" id="PTHR12083">
    <property type="entry name" value="BIFUNCTIONAL POLYNUCLEOTIDE PHOSPHATASE/KINASE"/>
    <property type="match status" value="1"/>
</dbReference>
<dbReference type="SUPFAM" id="SSF56784">
    <property type="entry name" value="HAD-like"/>
    <property type="match status" value="1"/>
</dbReference>